<dbReference type="Gene3D" id="3.30.1360.130">
    <property type="entry name" value="Dipeptide transport protein"/>
    <property type="match status" value="1"/>
</dbReference>
<dbReference type="SUPFAM" id="SSF63992">
    <property type="entry name" value="Dipeptide transport protein"/>
    <property type="match status" value="1"/>
</dbReference>
<dbReference type="Proteomes" id="UP001211173">
    <property type="component" value="Unassembled WGS sequence"/>
</dbReference>
<evidence type="ECO:0000313" key="7">
    <source>
        <dbReference type="Proteomes" id="UP000429811"/>
    </source>
</evidence>
<keyword evidence="2" id="KW-0479">Metal-binding</keyword>
<evidence type="ECO:0000313" key="6">
    <source>
        <dbReference type="EMBL" id="MSB48875.1"/>
    </source>
</evidence>
<dbReference type="InterPro" id="IPR036177">
    <property type="entry name" value="Peptidase_M55_sf"/>
</dbReference>
<gene>
    <name evidence="6" type="ORF">GKE90_09205</name>
    <name evidence="5" type="ORF">GKE97_02425</name>
    <name evidence="3" type="ORF">PND83_02730</name>
    <name evidence="4" type="ORF">PNE06_09975</name>
</gene>
<dbReference type="PIRSF" id="PIRSF015853">
    <property type="entry name" value="Pep_DppA"/>
    <property type="match status" value="1"/>
</dbReference>
<dbReference type="EMBL" id="JAQLWV010000013">
    <property type="protein sequence ID" value="MDB7933402.1"/>
    <property type="molecule type" value="Genomic_DNA"/>
</dbReference>
<evidence type="ECO:0000256" key="2">
    <source>
        <dbReference type="PIRSR" id="PIRSR015853-2"/>
    </source>
</evidence>
<dbReference type="Proteomes" id="UP000434475">
    <property type="component" value="Unassembled WGS sequence"/>
</dbReference>
<protein>
    <submittedName>
        <fullName evidence="3 6">Peptidase</fullName>
    </submittedName>
</protein>
<keyword evidence="2" id="KW-0862">Zinc</keyword>
<evidence type="ECO:0000313" key="4">
    <source>
        <dbReference type="EMBL" id="MDB7933402.1"/>
    </source>
</evidence>
<feature type="binding site" evidence="2">
    <location>
        <position position="61"/>
    </location>
    <ligand>
        <name>Zn(2+)</name>
        <dbReference type="ChEBI" id="CHEBI:29105"/>
        <label>2</label>
    </ligand>
</feature>
<dbReference type="RefSeq" id="WP_009259175.1">
    <property type="nucleotide sequence ID" value="NZ_BAABXT010000001.1"/>
</dbReference>
<dbReference type="Proteomes" id="UP000429811">
    <property type="component" value="Unassembled WGS sequence"/>
</dbReference>
<evidence type="ECO:0000313" key="5">
    <source>
        <dbReference type="EMBL" id="MSB18370.1"/>
    </source>
</evidence>
<dbReference type="Proteomes" id="UP001211006">
    <property type="component" value="Unassembled WGS sequence"/>
</dbReference>
<feature type="binding site" evidence="2">
    <location>
        <position position="8"/>
    </location>
    <ligand>
        <name>Zn(2+)</name>
        <dbReference type="ChEBI" id="CHEBI:29105"/>
        <label>1</label>
    </ligand>
</feature>
<sequence>MRLYLSADIEGTCGIADWAETERATMDDYRPFAAQMTAEVAAACEGAVAAGAEDILVKDAHDSARNLDAARLPRQARVLRGWTGDPLCMMAGLERGAFGGVLFTGYHAWGCCGGNPLSHTMTTACDQVTLNGVPASEFLINAYTALYFGVPVAFLSGDRELCAFAQDWLPGLVAVPVNEGRGGGVLSMHPQAAVEAIRAGAEEAVRRLRAGGAGMSVPLPRRFAATVRYKEHKDAYRRSFYPGARLEDSKTISFDAEDWYEVLRFCHFVL</sequence>
<dbReference type="InterPro" id="IPR007035">
    <property type="entry name" value="Peptidase_M55"/>
</dbReference>
<feature type="binding site" evidence="2">
    <location>
        <position position="10"/>
    </location>
    <ligand>
        <name>Zn(2+)</name>
        <dbReference type="ChEBI" id="CHEBI:29105"/>
        <label>1</label>
    </ligand>
</feature>
<dbReference type="GO" id="GO:0046872">
    <property type="term" value="F:metal ion binding"/>
    <property type="evidence" value="ECO:0007669"/>
    <property type="project" value="UniProtKB-KW"/>
</dbReference>
<reference evidence="7 8" key="1">
    <citation type="journal article" date="2019" name="Nat. Med.">
        <title>A library of human gut bacterial isolates paired with longitudinal multiomics data enables mechanistic microbiome research.</title>
        <authorList>
            <person name="Poyet M."/>
            <person name="Groussin M."/>
            <person name="Gibbons S.M."/>
            <person name="Avila-Pacheco J."/>
            <person name="Jiang X."/>
            <person name="Kearney S.M."/>
            <person name="Perrotta A.R."/>
            <person name="Berdy B."/>
            <person name="Zhao S."/>
            <person name="Lieberman T.D."/>
            <person name="Swanson P.K."/>
            <person name="Smith M."/>
            <person name="Roesemann S."/>
            <person name="Alexander J.E."/>
            <person name="Rich S.A."/>
            <person name="Livny J."/>
            <person name="Vlamakis H."/>
            <person name="Clish C."/>
            <person name="Bullock K."/>
            <person name="Deik A."/>
            <person name="Scott J."/>
            <person name="Pierce K.A."/>
            <person name="Xavier R.J."/>
            <person name="Alm E.J."/>
        </authorList>
    </citation>
    <scope>NUCLEOTIDE SEQUENCE [LARGE SCALE GENOMIC DNA]</scope>
    <source>
        <strain evidence="5 8">BIOML-A2</strain>
        <strain evidence="6 7">BIOML-A5</strain>
    </source>
</reference>
<organism evidence="6 7">
    <name type="scientific">Flavonifractor plautii</name>
    <name type="common">Fusobacterium plautii</name>
    <dbReference type="NCBI Taxonomy" id="292800"/>
    <lineage>
        <taxon>Bacteria</taxon>
        <taxon>Bacillati</taxon>
        <taxon>Bacillota</taxon>
        <taxon>Clostridia</taxon>
        <taxon>Eubacteriales</taxon>
        <taxon>Oscillospiraceae</taxon>
        <taxon>Flavonifractor</taxon>
    </lineage>
</organism>
<evidence type="ECO:0000313" key="3">
    <source>
        <dbReference type="EMBL" id="MDB7904881.1"/>
    </source>
</evidence>
<dbReference type="CDD" id="cd08770">
    <property type="entry name" value="DAP_dppA_3"/>
    <property type="match status" value="1"/>
</dbReference>
<evidence type="ECO:0000256" key="1">
    <source>
        <dbReference type="PIRSR" id="PIRSR015853-1"/>
    </source>
</evidence>
<dbReference type="InterPro" id="IPR027476">
    <property type="entry name" value="DppA_N"/>
</dbReference>
<proteinExistence type="predicted"/>
<dbReference type="EMBL" id="WKPO01000010">
    <property type="protein sequence ID" value="MSB48875.1"/>
    <property type="molecule type" value="Genomic_DNA"/>
</dbReference>
<dbReference type="EMBL" id="JAQLWO010000002">
    <property type="protein sequence ID" value="MDB7904881.1"/>
    <property type="molecule type" value="Genomic_DNA"/>
</dbReference>
<comment type="caution">
    <text evidence="6">The sequence shown here is derived from an EMBL/GenBank/DDBJ whole genome shotgun (WGS) entry which is preliminary data.</text>
</comment>
<feature type="binding site" evidence="2">
    <location>
        <position position="8"/>
    </location>
    <ligand>
        <name>Zn(2+)</name>
        <dbReference type="ChEBI" id="CHEBI:29105"/>
        <label>2</label>
    </ligand>
</feature>
<feature type="active site" description="Nucleophile" evidence="1">
    <location>
        <position position="119"/>
    </location>
</feature>
<feature type="binding site" evidence="2">
    <location>
        <position position="107"/>
    </location>
    <ligand>
        <name>Zn(2+)</name>
        <dbReference type="ChEBI" id="CHEBI:29105"/>
        <label>2</label>
    </ligand>
</feature>
<dbReference type="AlphaFoldDB" id="A0A174VUV4"/>
<dbReference type="Pfam" id="PF04951">
    <property type="entry name" value="Peptidase_M55"/>
    <property type="match status" value="1"/>
</dbReference>
<name>A0A174VUV4_FLAPL</name>
<feature type="binding site" evidence="2">
    <location>
        <position position="137"/>
    </location>
    <ligand>
        <name>Zn(2+)</name>
        <dbReference type="ChEBI" id="CHEBI:29105"/>
        <label>2</label>
    </ligand>
</feature>
<dbReference type="Gene3D" id="3.40.50.10780">
    <property type="entry name" value="Dipeptide transport protein"/>
    <property type="match status" value="1"/>
</dbReference>
<reference evidence="3" key="2">
    <citation type="submission" date="2023-01" db="EMBL/GenBank/DDBJ databases">
        <title>Human gut microbiome strain richness.</title>
        <authorList>
            <person name="Chen-Liaw A."/>
        </authorList>
    </citation>
    <scope>NUCLEOTIDE SEQUENCE</scope>
    <source>
        <strain evidence="4">1001287st1_F4_1001285I_161205</strain>
        <strain evidence="3">2225st1_A6_2225SCRN_200828</strain>
    </source>
</reference>
<accession>A0A174VUV4</accession>
<evidence type="ECO:0000313" key="8">
    <source>
        <dbReference type="Proteomes" id="UP000434475"/>
    </source>
</evidence>
<dbReference type="EMBL" id="WKPR01000003">
    <property type="protein sequence ID" value="MSB18370.1"/>
    <property type="molecule type" value="Genomic_DNA"/>
</dbReference>